<keyword evidence="2" id="KW-0812">Transmembrane</keyword>
<dbReference type="Gene3D" id="2.60.40.10">
    <property type="entry name" value="Immunoglobulins"/>
    <property type="match status" value="1"/>
</dbReference>
<dbReference type="InterPro" id="IPR036116">
    <property type="entry name" value="FN3_sf"/>
</dbReference>
<dbReference type="Pfam" id="PF07228">
    <property type="entry name" value="SpoIIE"/>
    <property type="match status" value="1"/>
</dbReference>
<evidence type="ECO:0000256" key="2">
    <source>
        <dbReference type="SAM" id="Phobius"/>
    </source>
</evidence>
<dbReference type="Gene3D" id="2.130.10.10">
    <property type="entry name" value="YVTN repeat-like/Quinoprotein amine dehydrogenase"/>
    <property type="match status" value="3"/>
</dbReference>
<dbReference type="InterPro" id="IPR003961">
    <property type="entry name" value="FN3_dom"/>
</dbReference>
<evidence type="ECO:0000313" key="5">
    <source>
        <dbReference type="Proteomes" id="UP001500298"/>
    </source>
</evidence>
<dbReference type="InterPro" id="IPR013783">
    <property type="entry name" value="Ig-like_fold"/>
</dbReference>
<dbReference type="InterPro" id="IPR011110">
    <property type="entry name" value="Reg_prop"/>
</dbReference>
<protein>
    <recommendedName>
        <fullName evidence="3">PPM-type phosphatase domain-containing protein</fullName>
    </recommendedName>
</protein>
<evidence type="ECO:0000313" key="4">
    <source>
        <dbReference type="EMBL" id="GAA4833641.1"/>
    </source>
</evidence>
<name>A0ABP9D9K7_9BACT</name>
<dbReference type="InterPro" id="IPR036457">
    <property type="entry name" value="PPM-type-like_dom_sf"/>
</dbReference>
<dbReference type="InterPro" id="IPR011123">
    <property type="entry name" value="Y_Y_Y"/>
</dbReference>
<keyword evidence="5" id="KW-1185">Reference proteome</keyword>
<dbReference type="InterPro" id="IPR001932">
    <property type="entry name" value="PPM-type_phosphatase-like_dom"/>
</dbReference>
<proteinExistence type="predicted"/>
<dbReference type="Gene3D" id="3.60.40.10">
    <property type="entry name" value="PPM-type phosphatase domain"/>
    <property type="match status" value="1"/>
</dbReference>
<dbReference type="EMBL" id="BAABJX010000028">
    <property type="protein sequence ID" value="GAA4833641.1"/>
    <property type="molecule type" value="Genomic_DNA"/>
</dbReference>
<reference evidence="5" key="1">
    <citation type="journal article" date="2019" name="Int. J. Syst. Evol. Microbiol.">
        <title>The Global Catalogue of Microorganisms (GCM) 10K type strain sequencing project: providing services to taxonomists for standard genome sequencing and annotation.</title>
        <authorList>
            <consortium name="The Broad Institute Genomics Platform"/>
            <consortium name="The Broad Institute Genome Sequencing Center for Infectious Disease"/>
            <person name="Wu L."/>
            <person name="Ma J."/>
        </authorList>
    </citation>
    <scope>NUCLEOTIDE SEQUENCE [LARGE SCALE GENOMIC DNA]</scope>
    <source>
        <strain evidence="5">JCM 18326</strain>
    </source>
</reference>
<dbReference type="PANTHER" id="PTHR43547:SF2">
    <property type="entry name" value="HYBRID SIGNAL TRANSDUCTION HISTIDINE KINASE C"/>
    <property type="match status" value="1"/>
</dbReference>
<keyword evidence="1" id="KW-0597">Phosphoprotein</keyword>
<dbReference type="Pfam" id="PF07495">
    <property type="entry name" value="Y_Y_Y"/>
    <property type="match status" value="1"/>
</dbReference>
<dbReference type="SUPFAM" id="SSF63829">
    <property type="entry name" value="Calcium-dependent phosphotriesterase"/>
    <property type="match status" value="4"/>
</dbReference>
<dbReference type="Pfam" id="PF07494">
    <property type="entry name" value="Reg_prop"/>
    <property type="match status" value="10"/>
</dbReference>
<evidence type="ECO:0000259" key="3">
    <source>
        <dbReference type="SMART" id="SM00331"/>
    </source>
</evidence>
<sequence>MRLASCLFYLFFLWTSIAWPQSKIPRFEKITTEQGLASTVVYAIEQDQYGFMWFGTEAGLSRYDGYTVKTYQYSPQDSSGISYNDIGCLFEDKQGNFWVGTYGGGLDLYDRNIDGFVHFREDPKDPQALRDNSIAALFEDSKGNFWVGTSNGGAHIFDRKKQVFRRIPINGEGSGTLGKDVRGFAEDKEGNIWIATFDQGVSVYHPKENNFTYFSLGHLPVKIINTVYCDRNGTIWVGTNRGGLCKYLGEGKGFKVYSPDEKKPYTFPHDQVMSIQEDKEGKVWFATYGGGVAHYVPEKDHFISYAYTEQLAANTVLNIHFDRENTLWCGTYGEGVNYYDTRKNYFYRIEKGENGLKVPRVNELLLAQDKIYIGTYGGGLNIRDNQTGKFQYITETSKPLGIDNNEVGALMLDSNGRLWVGTDREGVTVYKGKRKLFEFKEDKGNEKALVNKSINDIVEDKEGNIWMSSVVGGVTVFNAATAELESYTEEYLMMENGIRCMIEGPEGDIWLGSSDEGVVVIDPSNKQIRKVFRADGENPVLTDNGITDFYKDQEGNIWIGTVKGGLIKYAPYDGVFHPVEHEMIINSSIRSIEQDQQGVFWLGTLNGIIRYNPATGKCRKYDENDGLLHNEFTFGASGQQDGVLYFGTLGGIVYFDPREIELSEGVAGIIITDFKVFNQSVTPGDNTGILKKNIALVDTINIDYTHSVFSLEFVSANLTNTNRVHYRHRLRGFTEQWMNTENRQATFTNLSPGTYTFQVMASNPDGYWGAPKSTTIIITPPFWMTWWFRILLLLLLGAMGYGVYAYRVRRILVQKKILTETVRERTSKVLAQNVEIQRQAEELSVQRDIFKDQSESLEKSLNELAFKNEQIMQSLAYAETIQQAFMPSEEQMKETLKDYFLLYKAKDIISGDFYWVAKEEDYTFVAVVDCTGHGVPGGLMSMIGTNLLNKAVKERKLLDPEKILDYLKEEIYYSLKQDQGNNTDGMDIALCRLKQEEGQWKMVFAGSKSHIYCYSKESKQMKRLKGDSLRIGGRWKKSRDRRFNAQTWTLSQGDILYLVTDGIVDQNNESNQRFRSFRLEQLLETCSQVETMEKQKMLVERIFQDFVGDTLQRDDITLLGIRMI</sequence>
<dbReference type="SMART" id="SM00331">
    <property type="entry name" value="PP2C_SIG"/>
    <property type="match status" value="1"/>
</dbReference>
<organism evidence="4 5">
    <name type="scientific">Algivirga pacifica</name>
    <dbReference type="NCBI Taxonomy" id="1162670"/>
    <lineage>
        <taxon>Bacteria</taxon>
        <taxon>Pseudomonadati</taxon>
        <taxon>Bacteroidota</taxon>
        <taxon>Cytophagia</taxon>
        <taxon>Cytophagales</taxon>
        <taxon>Flammeovirgaceae</taxon>
        <taxon>Algivirga</taxon>
    </lineage>
</organism>
<dbReference type="RefSeq" id="WP_345371193.1">
    <property type="nucleotide sequence ID" value="NZ_BAABJX010000028.1"/>
</dbReference>
<dbReference type="Proteomes" id="UP001500298">
    <property type="component" value="Unassembled WGS sequence"/>
</dbReference>
<accession>A0ABP9D9K7</accession>
<feature type="domain" description="PPM-type phosphatase" evidence="3">
    <location>
        <begin position="894"/>
        <end position="1123"/>
    </location>
</feature>
<comment type="caution">
    <text evidence="4">The sequence shown here is derived from an EMBL/GenBank/DDBJ whole genome shotgun (WGS) entry which is preliminary data.</text>
</comment>
<gene>
    <name evidence="4" type="ORF">GCM10023331_18600</name>
</gene>
<keyword evidence="2" id="KW-1133">Transmembrane helix</keyword>
<evidence type="ECO:0000256" key="1">
    <source>
        <dbReference type="ARBA" id="ARBA00022553"/>
    </source>
</evidence>
<dbReference type="CDD" id="cd00063">
    <property type="entry name" value="FN3"/>
    <property type="match status" value="1"/>
</dbReference>
<keyword evidence="2" id="KW-0472">Membrane</keyword>
<feature type="transmembrane region" description="Helical" evidence="2">
    <location>
        <begin position="786"/>
        <end position="806"/>
    </location>
</feature>
<dbReference type="SUPFAM" id="SSF49265">
    <property type="entry name" value="Fibronectin type III"/>
    <property type="match status" value="1"/>
</dbReference>
<dbReference type="PANTHER" id="PTHR43547">
    <property type="entry name" value="TWO-COMPONENT HISTIDINE KINASE"/>
    <property type="match status" value="1"/>
</dbReference>
<dbReference type="InterPro" id="IPR015943">
    <property type="entry name" value="WD40/YVTN_repeat-like_dom_sf"/>
</dbReference>